<organism evidence="2 3">
    <name type="scientific">Halobacillus trueperi</name>
    <dbReference type="NCBI Taxonomy" id="156205"/>
    <lineage>
        <taxon>Bacteria</taxon>
        <taxon>Bacillati</taxon>
        <taxon>Bacillota</taxon>
        <taxon>Bacilli</taxon>
        <taxon>Bacillales</taxon>
        <taxon>Bacillaceae</taxon>
        <taxon>Halobacillus</taxon>
    </lineage>
</organism>
<reference evidence="2 3" key="1">
    <citation type="submission" date="2018-08" db="EMBL/GenBank/DDBJ databases">
        <title>Genome sequence of strict halophilic Halobacillus trueperi SS1 isolated from Lunsu, a salty water body of North West Himalayas.</title>
        <authorList>
            <person name="Gupta S."/>
            <person name="Sharma P."/>
            <person name="Dev K."/>
            <person name="Baumler D."/>
            <person name="Sourirajan A."/>
        </authorList>
    </citation>
    <scope>NUCLEOTIDE SEQUENCE [LARGE SCALE GENOMIC DNA]</scope>
    <source>
        <strain evidence="2 3">SS1</strain>
    </source>
</reference>
<dbReference type="RefSeq" id="WP_115894175.1">
    <property type="nucleotide sequence ID" value="NZ_QTLC01000039.1"/>
</dbReference>
<dbReference type="Proteomes" id="UP000257032">
    <property type="component" value="Unassembled WGS sequence"/>
</dbReference>
<accession>A0A3D8VNL1</accession>
<evidence type="ECO:0000256" key="1">
    <source>
        <dbReference type="SAM" id="MobiDB-lite"/>
    </source>
</evidence>
<evidence type="ECO:0000313" key="2">
    <source>
        <dbReference type="EMBL" id="RDY70853.1"/>
    </source>
</evidence>
<dbReference type="EMBL" id="QTLC01000039">
    <property type="protein sequence ID" value="RDY70853.1"/>
    <property type="molecule type" value="Genomic_DNA"/>
</dbReference>
<protein>
    <submittedName>
        <fullName evidence="2">Uncharacterized protein</fullName>
    </submittedName>
</protein>
<name>A0A3D8VNL1_9BACI</name>
<sequence>MVKHLLLDNIHIYEKKNDKFEGTEGSYYSSKRGFWLEKVSSNPLVQDPRRPLPSTKKHDVERGEDKK</sequence>
<evidence type="ECO:0000313" key="3">
    <source>
        <dbReference type="Proteomes" id="UP000257032"/>
    </source>
</evidence>
<dbReference type="AlphaFoldDB" id="A0A3D8VNL1"/>
<feature type="region of interest" description="Disordered" evidence="1">
    <location>
        <begin position="45"/>
        <end position="67"/>
    </location>
</feature>
<gene>
    <name evidence="2" type="ORF">DXT76_10740</name>
</gene>
<comment type="caution">
    <text evidence="2">The sequence shown here is derived from an EMBL/GenBank/DDBJ whole genome shotgun (WGS) entry which is preliminary data.</text>
</comment>
<feature type="compositionally biased region" description="Basic and acidic residues" evidence="1">
    <location>
        <begin position="56"/>
        <end position="67"/>
    </location>
</feature>
<proteinExistence type="predicted"/>